<dbReference type="GO" id="GO:0006355">
    <property type="term" value="P:regulation of DNA-templated transcription"/>
    <property type="evidence" value="ECO:0007669"/>
    <property type="project" value="TreeGrafter"/>
</dbReference>
<dbReference type="AlphaFoldDB" id="A0AA38FXM0"/>
<dbReference type="InterPro" id="IPR050517">
    <property type="entry name" value="DDR_Repair_Kinase"/>
</dbReference>
<dbReference type="Pfam" id="PF20206">
    <property type="entry name" value="Tra1_ring"/>
    <property type="match status" value="1"/>
</dbReference>
<reference evidence="1 2" key="1">
    <citation type="journal article" date="2021" name="Nat. Plants">
        <title>The Taxus genome provides insights into paclitaxel biosynthesis.</title>
        <authorList>
            <person name="Xiong X."/>
            <person name="Gou J."/>
            <person name="Liao Q."/>
            <person name="Li Y."/>
            <person name="Zhou Q."/>
            <person name="Bi G."/>
            <person name="Li C."/>
            <person name="Du R."/>
            <person name="Wang X."/>
            <person name="Sun T."/>
            <person name="Guo L."/>
            <person name="Liang H."/>
            <person name="Lu P."/>
            <person name="Wu Y."/>
            <person name="Zhang Z."/>
            <person name="Ro D.K."/>
            <person name="Shang Y."/>
            <person name="Huang S."/>
            <person name="Yan J."/>
        </authorList>
    </citation>
    <scope>NUCLEOTIDE SEQUENCE [LARGE SCALE GENOMIC DNA]</scope>
    <source>
        <strain evidence="1">Ta-2019</strain>
    </source>
</reference>
<dbReference type="GO" id="GO:0006281">
    <property type="term" value="P:DNA repair"/>
    <property type="evidence" value="ECO:0007669"/>
    <property type="project" value="TreeGrafter"/>
</dbReference>
<dbReference type="SUPFAM" id="SSF48371">
    <property type="entry name" value="ARM repeat"/>
    <property type="match status" value="1"/>
</dbReference>
<gene>
    <name evidence="1" type="ORF">KI387_027073</name>
</gene>
<dbReference type="InterPro" id="IPR046805">
    <property type="entry name" value="Tra1_ring"/>
</dbReference>
<accession>A0AA38FXM0</accession>
<comment type="caution">
    <text evidence="1">The sequence shown here is derived from an EMBL/GenBank/DDBJ whole genome shotgun (WGS) entry which is preliminary data.</text>
</comment>
<dbReference type="PANTHER" id="PTHR11139:SF1">
    <property type="entry name" value="TRANSFORMATION_TRANSCRIPTION DOMAIN-ASSOCIATED PROTEIN"/>
    <property type="match status" value="1"/>
</dbReference>
<protein>
    <recommendedName>
        <fullName evidence="3">Transformation/transcription domain-associated protein</fullName>
    </recommendedName>
</protein>
<dbReference type="InterPro" id="IPR016024">
    <property type="entry name" value="ARM-type_fold"/>
</dbReference>
<dbReference type="InterPro" id="IPR046807">
    <property type="entry name" value="Tra1_central"/>
</dbReference>
<evidence type="ECO:0008006" key="3">
    <source>
        <dbReference type="Google" id="ProtNLM"/>
    </source>
</evidence>
<keyword evidence="2" id="KW-1185">Reference proteome</keyword>
<proteinExistence type="predicted"/>
<dbReference type="GO" id="GO:0000124">
    <property type="term" value="C:SAGA complex"/>
    <property type="evidence" value="ECO:0007669"/>
    <property type="project" value="TreeGrafter"/>
</dbReference>
<dbReference type="Gene3D" id="1.25.10.10">
    <property type="entry name" value="Leucine-rich Repeat Variant"/>
    <property type="match status" value="1"/>
</dbReference>
<dbReference type="InterPro" id="IPR011989">
    <property type="entry name" value="ARM-like"/>
</dbReference>
<dbReference type="Proteomes" id="UP000824469">
    <property type="component" value="Unassembled WGS sequence"/>
</dbReference>
<name>A0AA38FXM0_TAXCH</name>
<feature type="non-terminal residue" evidence="1">
    <location>
        <position position="1"/>
    </location>
</feature>
<evidence type="ECO:0000313" key="1">
    <source>
        <dbReference type="EMBL" id="KAH9312038.1"/>
    </source>
</evidence>
<dbReference type="EMBL" id="JAHRHJ020000006">
    <property type="protein sequence ID" value="KAH9312038.1"/>
    <property type="molecule type" value="Genomic_DNA"/>
</dbReference>
<dbReference type="OMA" id="FISMEPR"/>
<evidence type="ECO:0000313" key="2">
    <source>
        <dbReference type="Proteomes" id="UP000824469"/>
    </source>
</evidence>
<organism evidence="1 2">
    <name type="scientific">Taxus chinensis</name>
    <name type="common">Chinese yew</name>
    <name type="synonym">Taxus wallichiana var. chinensis</name>
    <dbReference type="NCBI Taxonomy" id="29808"/>
    <lineage>
        <taxon>Eukaryota</taxon>
        <taxon>Viridiplantae</taxon>
        <taxon>Streptophyta</taxon>
        <taxon>Embryophyta</taxon>
        <taxon>Tracheophyta</taxon>
        <taxon>Spermatophyta</taxon>
        <taxon>Pinopsida</taxon>
        <taxon>Pinidae</taxon>
        <taxon>Conifers II</taxon>
        <taxon>Cupressales</taxon>
        <taxon>Taxaceae</taxon>
        <taxon>Taxus</taxon>
    </lineage>
</organism>
<sequence length="999" mass="111900">TPLKHSKELTDCKQLIKTLVMGMKTLLWSITNVNLPHMQLSQLPIDGSPLGLKGMREEEVRVASRVLKNGVLCLSIFKEKDEEREMLQDFAQVFISMEPRNLMDMFGICMQHVFECMLNNSQLLHIFYTLLQTPKVVRYFADVLVNFLVSSKLDVLKQADTPASKIALQLFQILFLAVAKYPGDCELVLQPHVSIIMEVCIKNSIEIDNPYGYMHLLRLMFRALWRGKFEILLKELIPMLQPCINMLLAMVEGPTGIDMIDLVLELCLSLPAHLTLLLPHLPCLMKPLVLALKGSDELIGLGLRTLDFWIDNLNPDFLEPSMENIMSEVILTLWSHIRPKPYPWGAKAVQILGKLGGRNRRFLKEPLVLDCKDNPEHGLRLILTFEPSPSFLVPLDRCIYLAIAAVIPNRLRVDALYRRHALKFLQTCLAGVLNLKGNIAAEGLTPGILSAMLISPIEPSRHCTEASNMKGDLGVKTKIQHMAEKSVFKVLLMTIIAASAESELQDPKDDFIPNVCRHFAMIFHVDSLPSSPLIATGQLGGPTAIGGLSFKSRSPSHTNLKDLDPIIFLDALVDLLADENRSHAKAALNGLNIFAETLLFLARTKHTGVLTANHVKTPGTPTMVSSPSVNSVYSPHPHVQIPVFEQLFPRLLHCCYKSTWQAQMGGVMGLRVLVDKATLETLCLFQVRAVRGLVCVLKHLPEHARKEQEETARVLTQILRVVNNVDGTNNESHMQSFRGVVDFLAAEIFNPNVTLNVRKNVQSCVALLASRTGSEVSELLEHVHKPLLQPLIRDPLRSKHIEKQVGTVMALNFCLALRPPILKISQELVNIFQEALQIAETEEGAVVGKFTNPKLVLTLTKLRIACIELLCTAMTCADFKTPNHTDLRFRIIAMFFKSVTYRNPQVVAVAKEGLRQMKFLDKLMHIEAMHIAMPLKIKAKSKDEIKSPYLIPSNIEFERASYAHRCSGLFSCAIELANMLHKGEQPIEVPLIATFCFYC</sequence>
<dbReference type="Pfam" id="PF20175">
    <property type="entry name" value="Tra1_central"/>
    <property type="match status" value="1"/>
</dbReference>
<dbReference type="GO" id="GO:0005634">
    <property type="term" value="C:nucleus"/>
    <property type="evidence" value="ECO:0007669"/>
    <property type="project" value="TreeGrafter"/>
</dbReference>
<dbReference type="PANTHER" id="PTHR11139">
    <property type="entry name" value="ATAXIA TELANGIECTASIA MUTATED ATM -RELATED"/>
    <property type="match status" value="1"/>
</dbReference>
<dbReference type="GO" id="GO:0035267">
    <property type="term" value="C:NuA4 histone acetyltransferase complex"/>
    <property type="evidence" value="ECO:0007669"/>
    <property type="project" value="TreeGrafter"/>
</dbReference>